<organism evidence="1">
    <name type="scientific">Amphimedon queenslandica</name>
    <name type="common">Sponge</name>
    <dbReference type="NCBI Taxonomy" id="400682"/>
    <lineage>
        <taxon>Eukaryota</taxon>
        <taxon>Metazoa</taxon>
        <taxon>Porifera</taxon>
        <taxon>Demospongiae</taxon>
        <taxon>Heteroscleromorpha</taxon>
        <taxon>Haplosclerida</taxon>
        <taxon>Niphatidae</taxon>
        <taxon>Amphimedon</taxon>
    </lineage>
</organism>
<proteinExistence type="predicted"/>
<dbReference type="EnsemblMetazoa" id="Aqu2.1.14789_001">
    <property type="protein sequence ID" value="Aqu2.1.14789_001"/>
    <property type="gene ID" value="Aqu2.1.14789"/>
</dbReference>
<name>A0A1X7TJ18_AMPQE</name>
<accession>A0A1X7TJ18</accession>
<dbReference type="AlphaFoldDB" id="A0A1X7TJ18"/>
<evidence type="ECO:0000313" key="1">
    <source>
        <dbReference type="EnsemblMetazoa" id="Aqu2.1.14789_001"/>
    </source>
</evidence>
<dbReference type="OrthoDB" id="5977315at2759"/>
<sequence length="87" mass="9652">YKSKGYVAAIESCAEASLMKGIDEIKSTSEYETDGRYSITQVLMPTIKLCHVFLEGLNVTEAAHENSPPVTTSYIVEELKLKNSYDT</sequence>
<dbReference type="InParanoid" id="A0A1X7TJ18"/>
<protein>
    <submittedName>
        <fullName evidence="1">Uncharacterized protein</fullName>
    </submittedName>
</protein>
<reference evidence="1" key="1">
    <citation type="submission" date="2017-05" db="UniProtKB">
        <authorList>
            <consortium name="EnsemblMetazoa"/>
        </authorList>
    </citation>
    <scope>IDENTIFICATION</scope>
</reference>